<dbReference type="OrthoDB" id="996297at2"/>
<comment type="caution">
    <text evidence="3">The sequence shown here is derived from an EMBL/GenBank/DDBJ whole genome shotgun (WGS) entry which is preliminary data.</text>
</comment>
<dbReference type="EMBL" id="SOML01000013">
    <property type="protein sequence ID" value="TFD93248.1"/>
    <property type="molecule type" value="Genomic_DNA"/>
</dbReference>
<name>A0A4Y8KVB5_9BACT</name>
<dbReference type="AlphaFoldDB" id="A0A4Y8KVB5"/>
<dbReference type="PROSITE" id="PS51257">
    <property type="entry name" value="PROKAR_LIPOPROTEIN"/>
    <property type="match status" value="1"/>
</dbReference>
<sequence>MKKIVYILALLSGLSACSRASKTDQNTHENTTKDSVRITEKVPDEKKEEKPTRKSLEKYFSNEKGWIQIHNALSADQTGLYIYFQAPDDVARNLRLRIQYHGAATYKFTIDGKQYTYNANRSQNANDSRFVENNSANWYDDTVKKDDLKFLEALASSKNARLSIGGSIIEISNLTKQNIQRTLDYFESMDGLLPKTNMVNIRR</sequence>
<organism evidence="3 4">
    <name type="scientific">Dysgonomonas capnocytophagoides</name>
    <dbReference type="NCBI Taxonomy" id="45254"/>
    <lineage>
        <taxon>Bacteria</taxon>
        <taxon>Pseudomonadati</taxon>
        <taxon>Bacteroidota</taxon>
        <taxon>Bacteroidia</taxon>
        <taxon>Bacteroidales</taxon>
        <taxon>Dysgonomonadaceae</taxon>
        <taxon>Dysgonomonas</taxon>
    </lineage>
</organism>
<keyword evidence="2" id="KW-0732">Signal</keyword>
<evidence type="ECO:0000313" key="4">
    <source>
        <dbReference type="Proteomes" id="UP000297861"/>
    </source>
</evidence>
<feature type="region of interest" description="Disordered" evidence="1">
    <location>
        <begin position="21"/>
        <end position="53"/>
    </location>
</feature>
<feature type="signal peptide" evidence="2">
    <location>
        <begin position="1"/>
        <end position="20"/>
    </location>
</feature>
<accession>A0A4Y8KVB5</accession>
<evidence type="ECO:0000256" key="2">
    <source>
        <dbReference type="SAM" id="SignalP"/>
    </source>
</evidence>
<feature type="chain" id="PRO_5021326669" description="DUF4468 domain-containing protein" evidence="2">
    <location>
        <begin position="21"/>
        <end position="203"/>
    </location>
</feature>
<keyword evidence="4" id="KW-1185">Reference proteome</keyword>
<evidence type="ECO:0000256" key="1">
    <source>
        <dbReference type="SAM" id="MobiDB-lite"/>
    </source>
</evidence>
<dbReference type="RefSeq" id="WP_134437359.1">
    <property type="nucleotide sequence ID" value="NZ_SOML01000013.1"/>
</dbReference>
<gene>
    <name evidence="3" type="ORF">E2605_17365</name>
</gene>
<dbReference type="STRING" id="1121485.GCA_000426485_03479"/>
<protein>
    <recommendedName>
        <fullName evidence="5">DUF4468 domain-containing protein</fullName>
    </recommendedName>
</protein>
<proteinExistence type="predicted"/>
<evidence type="ECO:0008006" key="5">
    <source>
        <dbReference type="Google" id="ProtNLM"/>
    </source>
</evidence>
<reference evidence="3 4" key="1">
    <citation type="submission" date="2019-03" db="EMBL/GenBank/DDBJ databases">
        <title>San Antonio Military Medical Center submission to MRSN (WRAIR), pending publication.</title>
        <authorList>
            <person name="Blyth D.M."/>
            <person name="Mccarthy S.L."/>
            <person name="Schall S.E."/>
            <person name="Stam J.A."/>
            <person name="Ong A.C."/>
            <person name="Mcgann P.T."/>
        </authorList>
    </citation>
    <scope>NUCLEOTIDE SEQUENCE [LARGE SCALE GENOMIC DNA]</scope>
    <source>
        <strain evidence="3 4">MRSN571793</strain>
    </source>
</reference>
<dbReference type="Proteomes" id="UP000297861">
    <property type="component" value="Unassembled WGS sequence"/>
</dbReference>
<evidence type="ECO:0000313" key="3">
    <source>
        <dbReference type="EMBL" id="TFD93248.1"/>
    </source>
</evidence>